<dbReference type="AlphaFoldDB" id="A0A0G4IQA9"/>
<feature type="non-terminal residue" evidence="2">
    <location>
        <position position="1"/>
    </location>
</feature>
<evidence type="ECO:0000313" key="3">
    <source>
        <dbReference type="Proteomes" id="UP000039324"/>
    </source>
</evidence>
<name>A0A0G4IQA9_PLABS</name>
<dbReference type="Proteomes" id="UP000039324">
    <property type="component" value="Unassembled WGS sequence"/>
</dbReference>
<feature type="coiled-coil region" evidence="1">
    <location>
        <begin position="93"/>
        <end position="127"/>
    </location>
</feature>
<accession>A0A0G4IQA9</accession>
<proteinExistence type="predicted"/>
<dbReference type="OMA" id="APRQSIM"/>
<reference evidence="2 3" key="1">
    <citation type="submission" date="2015-02" db="EMBL/GenBank/DDBJ databases">
        <authorList>
            <person name="Chooi Y.-H."/>
        </authorList>
    </citation>
    <scope>NUCLEOTIDE SEQUENCE [LARGE SCALE GENOMIC DNA]</scope>
    <source>
        <strain evidence="2">E3</strain>
    </source>
</reference>
<organism evidence="2 3">
    <name type="scientific">Plasmodiophora brassicae</name>
    <name type="common">Clubroot disease agent</name>
    <dbReference type="NCBI Taxonomy" id="37360"/>
    <lineage>
        <taxon>Eukaryota</taxon>
        <taxon>Sar</taxon>
        <taxon>Rhizaria</taxon>
        <taxon>Endomyxa</taxon>
        <taxon>Phytomyxea</taxon>
        <taxon>Plasmodiophorida</taxon>
        <taxon>Plasmodiophoridae</taxon>
        <taxon>Plasmodiophora</taxon>
    </lineage>
</organism>
<evidence type="ECO:0000313" key="2">
    <source>
        <dbReference type="EMBL" id="CEO97334.1"/>
    </source>
</evidence>
<sequence>LSTSVCTNLIAKGAIRDRRGVPHRWTSSGCIAMLKVRQSIINRPIRPVASRATQESIDSEYALETSRAESRRQRRQALIRERQRCLFGTPEEKAQIAHEVKTNQEELERAKEAIARDEERRDAWVMEGARRREEMVNAMAMNDNAARRRYLQMLRDDNRKAWDRQRLYASQCLTRLGSAG</sequence>
<gene>
    <name evidence="2" type="ORF">PBRA_000679</name>
</gene>
<keyword evidence="1" id="KW-0175">Coiled coil</keyword>
<protein>
    <submittedName>
        <fullName evidence="2">Uncharacterized protein</fullName>
    </submittedName>
</protein>
<dbReference type="EMBL" id="CDSF01000079">
    <property type="protein sequence ID" value="CEO97334.1"/>
    <property type="molecule type" value="Genomic_DNA"/>
</dbReference>
<keyword evidence="3" id="KW-1185">Reference proteome</keyword>
<evidence type="ECO:0000256" key="1">
    <source>
        <dbReference type="SAM" id="Coils"/>
    </source>
</evidence>